<evidence type="ECO:0000256" key="2">
    <source>
        <dbReference type="SAM" id="MobiDB-lite"/>
    </source>
</evidence>
<dbReference type="InterPro" id="IPR033379">
    <property type="entry name" value="Acid_Pase_AS"/>
</dbReference>
<keyword evidence="1" id="KW-0378">Hydrolase</keyword>
<dbReference type="EMBL" id="ALBS01000165">
    <property type="protein sequence ID" value="EJT49595.1"/>
    <property type="molecule type" value="Genomic_DNA"/>
</dbReference>
<dbReference type="Gene3D" id="3.40.50.1240">
    <property type="entry name" value="Phosphoglycerate mutase-like"/>
    <property type="match status" value="1"/>
</dbReference>
<name>J4UEE1_TRIAS</name>
<dbReference type="SUPFAM" id="SSF53254">
    <property type="entry name" value="Phosphoglycerate mutase-like"/>
    <property type="match status" value="1"/>
</dbReference>
<dbReference type="RefSeq" id="XP_014179772.1">
    <property type="nucleotide sequence ID" value="XM_014324297.1"/>
</dbReference>
<dbReference type="GeneID" id="25984738"/>
<dbReference type="CDD" id="cd07061">
    <property type="entry name" value="HP_HAP_like"/>
    <property type="match status" value="1"/>
</dbReference>
<organism evidence="4 5">
    <name type="scientific">Trichosporon asahii var. asahii (strain ATCC 90039 / CBS 2479 / JCM 2466 / KCTC 7840 / NBRC 103889/ NCYC 2677 / UAMH 7654)</name>
    <name type="common">Yeast</name>
    <dbReference type="NCBI Taxonomy" id="1186058"/>
    <lineage>
        <taxon>Eukaryota</taxon>
        <taxon>Fungi</taxon>
        <taxon>Dikarya</taxon>
        <taxon>Basidiomycota</taxon>
        <taxon>Agaricomycotina</taxon>
        <taxon>Tremellomycetes</taxon>
        <taxon>Trichosporonales</taxon>
        <taxon>Trichosporonaceae</taxon>
        <taxon>Trichosporon</taxon>
    </lineage>
</organism>
<dbReference type="Proteomes" id="UP000002748">
    <property type="component" value="Unassembled WGS sequence"/>
</dbReference>
<keyword evidence="3" id="KW-1133">Transmembrane helix</keyword>
<dbReference type="KEGG" id="tasa:A1Q1_01224"/>
<evidence type="ECO:0000256" key="1">
    <source>
        <dbReference type="ARBA" id="ARBA00022801"/>
    </source>
</evidence>
<dbReference type="InterPro" id="IPR029033">
    <property type="entry name" value="His_PPase_superfam"/>
</dbReference>
<sequence>MVYHDKPDELAGEEFELPHDHDDNAPLLPRYEGPSSSSLPAHPKYTRSGPRRRRPFLWICILLAILIPSAGFAACYYERKGGKALRYDGLPDKAKEWLDKVWGPHTGSAENDDFPAEAALVVTAPALPEYTGVSPIVPPQNSKFKDFSIIKHWGNLSPYHSVKSHGLPSSSQIVPKGCELEQMHWLQRHGARYPTTNPNGPAGLATRLKAAKFKASGKLKFLNDWDYKLGAELLTPFGRSQLYNLGVSARIKYGFLLDRMNGTKPVFRTESQDRMLRSAQNFAAGFFGIPDEDQYNLLVMIEAPGFNCSLAPYHSCPNDNKLYPNVNAKLATWDFIYLKDARKRLQKMVKGYDITIQDARDMTVALGHSAFCELFTEKEWRGYEYRSSIYWWYAASFGSPVARAEGLGYLQELTARLTETPITEFNSSINSTYHTDTRFPLGYPLYADFTHDTTFAQLLPTMNLTTFAKAGPPPLDHIPDNWPFIAAKFSPFAANMQVQVLSCPARTEKDADFDTNMFEDLLGNLKEWWPFGKHGYALKEKRMNVVKPAGPLNWPSASSAAPEPTPTEEPEEEQPEPEDEEDEEAPTGERKRFVRLILNDAAVPLTGIRGCKKDRDGLCEFNAFVSSMRELIAGVDFAYDCNADYDITEEVTNGQPNRRH</sequence>
<dbReference type="PANTHER" id="PTHR20963">
    <property type="entry name" value="MULTIPLE INOSITOL POLYPHOSPHATE PHOSPHATASE-RELATED"/>
    <property type="match status" value="1"/>
</dbReference>
<gene>
    <name evidence="4" type="ORF">A1Q1_01224</name>
</gene>
<dbReference type="VEuPathDB" id="FungiDB:A1Q1_01224"/>
<accession>J4UEE1</accession>
<feature type="compositionally biased region" description="Acidic residues" evidence="2">
    <location>
        <begin position="566"/>
        <end position="586"/>
    </location>
</feature>
<dbReference type="PANTHER" id="PTHR20963:SF42">
    <property type="entry name" value="PHOSPHOGLYCERATE MUTASE-LIKE PROTEIN"/>
    <property type="match status" value="1"/>
</dbReference>
<dbReference type="PROSITE" id="PS00616">
    <property type="entry name" value="HIS_ACID_PHOSPHAT_1"/>
    <property type="match status" value="1"/>
</dbReference>
<dbReference type="Pfam" id="PF00328">
    <property type="entry name" value="His_Phos_2"/>
    <property type="match status" value="1"/>
</dbReference>
<comment type="caution">
    <text evidence="4">The sequence shown here is derived from an EMBL/GenBank/DDBJ whole genome shotgun (WGS) entry which is preliminary data.</text>
</comment>
<keyword evidence="3" id="KW-0472">Membrane</keyword>
<feature type="transmembrane region" description="Helical" evidence="3">
    <location>
        <begin position="56"/>
        <end position="77"/>
    </location>
</feature>
<dbReference type="HOGENOM" id="CLU_020880_2_2_1"/>
<dbReference type="OrthoDB" id="6509975at2759"/>
<evidence type="ECO:0000256" key="3">
    <source>
        <dbReference type="SAM" id="Phobius"/>
    </source>
</evidence>
<feature type="region of interest" description="Disordered" evidence="2">
    <location>
        <begin position="549"/>
        <end position="589"/>
    </location>
</feature>
<dbReference type="GO" id="GO:0003993">
    <property type="term" value="F:acid phosphatase activity"/>
    <property type="evidence" value="ECO:0007669"/>
    <property type="project" value="TreeGrafter"/>
</dbReference>
<evidence type="ECO:0000313" key="5">
    <source>
        <dbReference type="Proteomes" id="UP000002748"/>
    </source>
</evidence>
<keyword evidence="3" id="KW-0812">Transmembrane</keyword>
<proteinExistence type="predicted"/>
<dbReference type="InterPro" id="IPR000560">
    <property type="entry name" value="His_Pase_clade-2"/>
</dbReference>
<feature type="region of interest" description="Disordered" evidence="2">
    <location>
        <begin position="1"/>
        <end position="49"/>
    </location>
</feature>
<reference evidence="4 5" key="1">
    <citation type="journal article" date="2012" name="Eukaryot. Cell">
        <title>Draft genome sequence of CBS 2479, the standard type strain of Trichosporon asahii.</title>
        <authorList>
            <person name="Yang R.Y."/>
            <person name="Li H.T."/>
            <person name="Zhu H."/>
            <person name="Zhou G.P."/>
            <person name="Wang M."/>
            <person name="Wang L."/>
        </authorList>
    </citation>
    <scope>NUCLEOTIDE SEQUENCE [LARGE SCALE GENOMIC DNA]</scope>
    <source>
        <strain evidence="5">ATCC 90039 / CBS 2479 / JCM 2466 / KCTC 7840 / NCYC 2677 / UAMH 7654</strain>
    </source>
</reference>
<dbReference type="AlphaFoldDB" id="J4UEE1"/>
<evidence type="ECO:0000313" key="4">
    <source>
        <dbReference type="EMBL" id="EJT49595.1"/>
    </source>
</evidence>
<protein>
    <submittedName>
        <fullName evidence="4">Phytase</fullName>
    </submittedName>
</protein>